<accession>A0A061BE43</accession>
<dbReference type="SUPFAM" id="SSF56112">
    <property type="entry name" value="Protein kinase-like (PK-like)"/>
    <property type="match status" value="1"/>
</dbReference>
<feature type="compositionally biased region" description="Low complexity" evidence="2">
    <location>
        <begin position="354"/>
        <end position="364"/>
    </location>
</feature>
<feature type="compositionally biased region" description="Polar residues" evidence="2">
    <location>
        <begin position="761"/>
        <end position="780"/>
    </location>
</feature>
<organism evidence="4">
    <name type="scientific">Cyberlindnera fabianii</name>
    <name type="common">Yeast</name>
    <name type="synonym">Hansenula fabianii</name>
    <dbReference type="NCBI Taxonomy" id="36022"/>
    <lineage>
        <taxon>Eukaryota</taxon>
        <taxon>Fungi</taxon>
        <taxon>Dikarya</taxon>
        <taxon>Ascomycota</taxon>
        <taxon>Saccharomycotina</taxon>
        <taxon>Saccharomycetes</taxon>
        <taxon>Phaffomycetales</taxon>
        <taxon>Phaffomycetaceae</taxon>
        <taxon>Cyberlindnera</taxon>
    </lineage>
</organism>
<feature type="region of interest" description="Disordered" evidence="2">
    <location>
        <begin position="354"/>
        <end position="512"/>
    </location>
</feature>
<dbReference type="InterPro" id="IPR000719">
    <property type="entry name" value="Prot_kinase_dom"/>
</dbReference>
<evidence type="ECO:0000256" key="1">
    <source>
        <dbReference type="ARBA" id="ARBA00022741"/>
    </source>
</evidence>
<protein>
    <submittedName>
        <fullName evidence="4">CYFA0S35e00210g1_1</fullName>
    </submittedName>
</protein>
<dbReference type="SUPFAM" id="SSF81995">
    <property type="entry name" value="beta-sandwich domain of Sec23/24"/>
    <property type="match status" value="1"/>
</dbReference>
<feature type="compositionally biased region" description="Basic and acidic residues" evidence="2">
    <location>
        <begin position="916"/>
        <end position="928"/>
    </location>
</feature>
<dbReference type="AlphaFoldDB" id="A0A061BE43"/>
<sequence>MEKLDRGTKVVVGSHEAEMEEYIAEGGFAHIYRVKYSPVVDGKDEAALKRVIVKTKPELNLLRKEVDTMKRLAHSKYVVTYYDSNAQKLEDGTYEVLLLMEFCPNKSLLDYMNMHLKTKLNVDQITKIMYEITQAVADMHAQKLIHRDLKIENVLINADGDFKLADFGSTSTYIAAPSNQEEFQLVAHDIIHNTTPQYRAPEMIDLYRGLAIDDKSDIWALGVFLFKLMYYTTPFETQGELAILHGVFQFPPHPRYTSRLKNLVIIMLQVNPMLRPNVYQVLYEICDIMKTPVPIKDTYGLGKYDFEAYERYQQQIMMQQEQQRHLQEQYLLQKQQEQALLAQQQQQQQQQQKQQQQQQQQQHQVPQPVPSLAPAQDIKSSSPSPQPQGSDDGTYPLGKSTTSQSIHPQELTKSSKSSVGDLKSLGDELNRNDDEFDDDLNNVENRFPDLDEIEAAAQQKYPEIEQVNSGSVGSPRVDQAKMSIDRSRDVSRTPSVKTSVEEREDEVPNKGLKFTKTEAWTVPAAPDNDVNGIEIDGVFHKADGVISETADETNVTQESLDDTSPHQVVKVQNSFDNLFDFDSNSTSLPQMGNSPYTQSGSRTASQGMVYSSISQPNSRSATYYTPQVDGQSQQQQQQHHQQQQMASSRNPFPTSSRGPMTKNPFPTTTPGASNASLEVKKTLIPERSGGNPWAQYTQQDGYKIAQQPVTSPNHQPLQPRLASQNNTISSSAAAAVPSQQKPQQQHVTQEQAPAKPPRPTKQVTTPNIAPQSNKIISPTITLSSHEDKLVDIDDSTSEHRPKLDLHMRTVSLDKSGPSDSSTMRTVNKEDSTDSDGESTGDDLKVEVMKVRTTSTHSRTSSEMNRLNLDLQELDLDGDFDDDDDDDDDDETENENGRSRRSINLRRSSSGQRRSGRKSEEKRRSFLGF</sequence>
<feature type="compositionally biased region" description="Polar residues" evidence="2">
    <location>
        <begin position="586"/>
        <end position="630"/>
    </location>
</feature>
<feature type="compositionally biased region" description="Basic and acidic residues" evidence="2">
    <location>
        <begin position="794"/>
        <end position="807"/>
    </location>
</feature>
<dbReference type="GO" id="GO:0004674">
    <property type="term" value="F:protein serine/threonine kinase activity"/>
    <property type="evidence" value="ECO:0007669"/>
    <property type="project" value="TreeGrafter"/>
</dbReference>
<feature type="compositionally biased region" description="Low complexity" evidence="2">
    <location>
        <begin position="729"/>
        <end position="745"/>
    </location>
</feature>
<dbReference type="Pfam" id="PF00069">
    <property type="entry name" value="Pkinase"/>
    <property type="match status" value="1"/>
</dbReference>
<keyword evidence="1" id="KW-0547">Nucleotide-binding</keyword>
<dbReference type="VEuPathDB" id="FungiDB:BON22_3264"/>
<feature type="compositionally biased region" description="Low complexity" evidence="2">
    <location>
        <begin position="631"/>
        <end position="644"/>
    </location>
</feature>
<dbReference type="OrthoDB" id="2018507at2759"/>
<dbReference type="GO" id="GO:0000147">
    <property type="term" value="P:actin cortical patch assembly"/>
    <property type="evidence" value="ECO:0007669"/>
    <property type="project" value="TreeGrafter"/>
</dbReference>
<dbReference type="InterPro" id="IPR011009">
    <property type="entry name" value="Kinase-like_dom_sf"/>
</dbReference>
<dbReference type="Gene3D" id="1.10.510.10">
    <property type="entry name" value="Transferase(Phosphotransferase) domain 1"/>
    <property type="match status" value="1"/>
</dbReference>
<feature type="compositionally biased region" description="Polar residues" evidence="2">
    <location>
        <begin position="645"/>
        <end position="676"/>
    </location>
</feature>
<reference evidence="4" key="1">
    <citation type="journal article" date="2014" name="Genome Announc.">
        <title>Genome sequence of the yeast Cyberlindnera fabianii (Hansenula fabianii).</title>
        <authorList>
            <person name="Freel K.C."/>
            <person name="Sarilar V."/>
            <person name="Neuveglise C."/>
            <person name="Devillers H."/>
            <person name="Friedrich A."/>
            <person name="Schacherer J."/>
        </authorList>
    </citation>
    <scope>NUCLEOTIDE SEQUENCE</scope>
    <source>
        <strain evidence="4">YJS4271</strain>
    </source>
</reference>
<name>A0A061BE43_CYBFA</name>
<feature type="compositionally biased region" description="Low complexity" evidence="2">
    <location>
        <begin position="851"/>
        <end position="870"/>
    </location>
</feature>
<evidence type="ECO:0000313" key="4">
    <source>
        <dbReference type="EMBL" id="CDR47624.1"/>
    </source>
</evidence>
<evidence type="ECO:0000256" key="2">
    <source>
        <dbReference type="SAM" id="MobiDB-lite"/>
    </source>
</evidence>
<dbReference type="SMART" id="SM00220">
    <property type="entry name" value="S_TKc"/>
    <property type="match status" value="1"/>
</dbReference>
<feature type="region of interest" description="Disordered" evidence="2">
    <location>
        <begin position="707"/>
        <end position="780"/>
    </location>
</feature>
<dbReference type="PROSITE" id="PS50011">
    <property type="entry name" value="PROTEIN_KINASE_DOM"/>
    <property type="match status" value="1"/>
</dbReference>
<evidence type="ECO:0000259" key="3">
    <source>
        <dbReference type="PROSITE" id="PS50011"/>
    </source>
</evidence>
<dbReference type="GO" id="GO:0005524">
    <property type="term" value="F:ATP binding"/>
    <property type="evidence" value="ECO:0007669"/>
    <property type="project" value="InterPro"/>
</dbReference>
<dbReference type="PANTHER" id="PTHR22967:SF65">
    <property type="entry name" value="SERINE_THREONINE-PROTEIN KINASE AKL1"/>
    <property type="match status" value="1"/>
</dbReference>
<feature type="domain" description="Protein kinase" evidence="3">
    <location>
        <begin position="17"/>
        <end position="289"/>
    </location>
</feature>
<feature type="compositionally biased region" description="Low complexity" evidence="2">
    <location>
        <begin position="380"/>
        <end position="393"/>
    </location>
</feature>
<feature type="region of interest" description="Disordered" evidence="2">
    <location>
        <begin position="586"/>
        <end position="677"/>
    </location>
</feature>
<feature type="compositionally biased region" description="Polar residues" evidence="2">
    <location>
        <begin position="707"/>
        <end position="728"/>
    </location>
</feature>
<dbReference type="PROSITE" id="PS00108">
    <property type="entry name" value="PROTEIN_KINASE_ST"/>
    <property type="match status" value="1"/>
</dbReference>
<feature type="compositionally biased region" description="Polar residues" evidence="2">
    <location>
        <begin position="399"/>
        <end position="418"/>
    </location>
</feature>
<proteinExistence type="predicted"/>
<dbReference type="GO" id="GO:0005737">
    <property type="term" value="C:cytoplasm"/>
    <property type="evidence" value="ECO:0007669"/>
    <property type="project" value="TreeGrafter"/>
</dbReference>
<gene>
    <name evidence="4" type="ORF">CYFA0S_35e00210g</name>
</gene>
<dbReference type="PANTHER" id="PTHR22967">
    <property type="entry name" value="SERINE/THREONINE PROTEIN KINASE"/>
    <property type="match status" value="1"/>
</dbReference>
<dbReference type="EMBL" id="LK052920">
    <property type="protein sequence ID" value="CDR47624.1"/>
    <property type="molecule type" value="Genomic_DNA"/>
</dbReference>
<feature type="region of interest" description="Disordered" evidence="2">
    <location>
        <begin position="794"/>
        <end position="928"/>
    </location>
</feature>
<feature type="compositionally biased region" description="Basic and acidic residues" evidence="2">
    <location>
        <begin position="424"/>
        <end position="433"/>
    </location>
</feature>
<feature type="compositionally biased region" description="Acidic residues" evidence="2">
    <location>
        <begin position="871"/>
        <end position="893"/>
    </location>
</feature>
<dbReference type="GO" id="GO:0007015">
    <property type="term" value="P:actin filament organization"/>
    <property type="evidence" value="ECO:0007669"/>
    <property type="project" value="TreeGrafter"/>
</dbReference>
<dbReference type="InterPro" id="IPR008271">
    <property type="entry name" value="Ser/Thr_kinase_AS"/>
</dbReference>